<sequence length="165" mass="18663">MPLRLKVREIMVPAEELPSLHEDADVASAFRLLQEYFRGKDGTWMGFQSALVYNNRGRATGILTLRGLLRALHYQALLEDLLKGDPAGLFFLPPRWSEQFIKVKEVMRPVGMAFVNEDAALWEAALVMLNKKINSVPVMDGDNLCGVVRTIDLFWLIGEILEDMS</sequence>
<dbReference type="Proteomes" id="UP000184196">
    <property type="component" value="Unassembled WGS sequence"/>
</dbReference>
<dbReference type="Pfam" id="PF00571">
    <property type="entry name" value="CBS"/>
    <property type="match status" value="2"/>
</dbReference>
<dbReference type="SUPFAM" id="SSF54631">
    <property type="entry name" value="CBS-domain pair"/>
    <property type="match status" value="1"/>
</dbReference>
<dbReference type="PROSITE" id="PS51371">
    <property type="entry name" value="CBS"/>
    <property type="match status" value="2"/>
</dbReference>
<dbReference type="InterPro" id="IPR046342">
    <property type="entry name" value="CBS_dom_sf"/>
</dbReference>
<dbReference type="OrthoDB" id="1808351at2"/>
<evidence type="ECO:0000313" key="3">
    <source>
        <dbReference type="EMBL" id="SHE44443.1"/>
    </source>
</evidence>
<dbReference type="InterPro" id="IPR000644">
    <property type="entry name" value="CBS_dom"/>
</dbReference>
<accession>A0A1M4TIY3</accession>
<feature type="domain" description="CBS" evidence="2">
    <location>
        <begin position="11"/>
        <end position="81"/>
    </location>
</feature>
<dbReference type="Gene3D" id="3.10.580.10">
    <property type="entry name" value="CBS-domain"/>
    <property type="match status" value="1"/>
</dbReference>
<keyword evidence="1" id="KW-0129">CBS domain</keyword>
<proteinExistence type="predicted"/>
<dbReference type="AlphaFoldDB" id="A0A1M4TIY3"/>
<evidence type="ECO:0000313" key="4">
    <source>
        <dbReference type="Proteomes" id="UP000184196"/>
    </source>
</evidence>
<gene>
    <name evidence="3" type="ORF">SAMN02745218_00318</name>
</gene>
<reference evidence="4" key="1">
    <citation type="submission" date="2016-11" db="EMBL/GenBank/DDBJ databases">
        <authorList>
            <person name="Varghese N."/>
            <person name="Submissions S."/>
        </authorList>
    </citation>
    <scope>NUCLEOTIDE SEQUENCE [LARGE SCALE GENOMIC DNA]</scope>
    <source>
        <strain evidence="4">DSM 11792</strain>
    </source>
</reference>
<dbReference type="EMBL" id="FQUW01000005">
    <property type="protein sequence ID" value="SHE44443.1"/>
    <property type="molecule type" value="Genomic_DNA"/>
</dbReference>
<name>A0A1M4TIY3_9FIRM</name>
<protein>
    <submittedName>
        <fullName evidence="3">CBS domain-containing protein</fullName>
    </submittedName>
</protein>
<feature type="domain" description="CBS" evidence="2">
    <location>
        <begin position="107"/>
        <end position="164"/>
    </location>
</feature>
<evidence type="ECO:0000256" key="1">
    <source>
        <dbReference type="PROSITE-ProRule" id="PRU00703"/>
    </source>
</evidence>
<evidence type="ECO:0000259" key="2">
    <source>
        <dbReference type="PROSITE" id="PS51371"/>
    </source>
</evidence>
<keyword evidence="4" id="KW-1185">Reference proteome</keyword>
<organism evidence="3 4">
    <name type="scientific">Desulfofundulus australicus DSM 11792</name>
    <dbReference type="NCBI Taxonomy" id="1121425"/>
    <lineage>
        <taxon>Bacteria</taxon>
        <taxon>Bacillati</taxon>
        <taxon>Bacillota</taxon>
        <taxon>Clostridia</taxon>
        <taxon>Eubacteriales</taxon>
        <taxon>Peptococcaceae</taxon>
        <taxon>Desulfofundulus</taxon>
    </lineage>
</organism>
<dbReference type="RefSeq" id="WP_083543031.1">
    <property type="nucleotide sequence ID" value="NZ_FQUW01000005.1"/>
</dbReference>